<dbReference type="Proteomes" id="UP000631312">
    <property type="component" value="Unassembled WGS sequence"/>
</dbReference>
<accession>A0ABQ4AX50</accession>
<keyword evidence="2" id="KW-1185">Reference proteome</keyword>
<comment type="caution">
    <text evidence="1">The sequence shown here is derived from an EMBL/GenBank/DDBJ whole genome shotgun (WGS) entry which is preliminary data.</text>
</comment>
<evidence type="ECO:0000313" key="1">
    <source>
        <dbReference type="EMBL" id="GIE45451.1"/>
    </source>
</evidence>
<dbReference type="EMBL" id="BOMP01000163">
    <property type="protein sequence ID" value="GIE45451.1"/>
    <property type="molecule type" value="Genomic_DNA"/>
</dbReference>
<organism evidence="1 2">
    <name type="scientific">Actinoplanes lobatus</name>
    <dbReference type="NCBI Taxonomy" id="113568"/>
    <lineage>
        <taxon>Bacteria</taxon>
        <taxon>Bacillati</taxon>
        <taxon>Actinomycetota</taxon>
        <taxon>Actinomycetes</taxon>
        <taxon>Micromonosporales</taxon>
        <taxon>Micromonosporaceae</taxon>
        <taxon>Actinoplanes</taxon>
    </lineage>
</organism>
<sequence length="655" mass="69754">MVALGELDRLLLASTDEPPSLADLVRRLTKPAAAEIERCAAGPLAPLLCAAVTRQLAGPDEVTALLRGLSAQTSALALLDATDELLASASFVEPYGISLHRAFLAGVPTARPLVAAAIAEGALRLALGGHGDVLRTVIMLTPNDLGELDTDYLDRMPRLLGAALDMWGTERSVSESLLSTLADLLADPATSADAAFEIGLHQVRVAATAGTEDPAAQLVAARRNFAHAEAAEESSGDAALYGAGIDAVMAFRRGDQLALRAADQAIRRHLDRRADGLHRAHVPAWRRPRAEAGFAWARLVAILGRALDAATRPAWLDAWPMIDALADAYVLDRAVIPVPGSVDPDGLSRIVRPVVGSSLRGRETLIVQLRVAAEDDGGRVHRLRELVQNLDTVPEPPPDGNGARVVTLAPSVVAELGLPAAERLAHRLDDDSLQLVEGLAYNALVQRGNLRDPVIAGILERVTARLQPCADYIGSVRQSFDAVVADAVAFMATRQDLQRSAAVDYLFPALTPPREARLQDDFADWLRRGPLAGHVDVEVPNVATGRADIKVGFGATRFFIEVKRELRNNSPAAMERSYLAQAADYSGTSAALGMLLVLDLTPHPAGAPHLSECVWVAVHRPPGAAVDRYLLVGRIIGNRPRPSAYSRSASHRTGP</sequence>
<gene>
    <name evidence="1" type="ORF">Alo02nite_83490</name>
</gene>
<reference evidence="1 2" key="1">
    <citation type="submission" date="2021-01" db="EMBL/GenBank/DDBJ databases">
        <title>Whole genome shotgun sequence of Actinoplanes lobatus NBRC 12513.</title>
        <authorList>
            <person name="Komaki H."/>
            <person name="Tamura T."/>
        </authorList>
    </citation>
    <scope>NUCLEOTIDE SEQUENCE [LARGE SCALE GENOMIC DNA]</scope>
    <source>
        <strain evidence="1 2">NBRC 12513</strain>
    </source>
</reference>
<name>A0ABQ4AX50_9ACTN</name>
<evidence type="ECO:0008006" key="3">
    <source>
        <dbReference type="Google" id="ProtNLM"/>
    </source>
</evidence>
<evidence type="ECO:0000313" key="2">
    <source>
        <dbReference type="Proteomes" id="UP000631312"/>
    </source>
</evidence>
<proteinExistence type="predicted"/>
<protein>
    <recommendedName>
        <fullName evidence="3">Protein NO VEIN C-terminal domain-containing protein</fullName>
    </recommendedName>
</protein>